<keyword evidence="3" id="KW-1185">Reference proteome</keyword>
<name>A0A8S1RJC8_9CILI</name>
<gene>
    <name evidence="2" type="ORF">PSON_ATCC_30995.1.T1780009</name>
</gene>
<keyword evidence="1" id="KW-0175">Coiled coil</keyword>
<evidence type="ECO:0000313" key="3">
    <source>
        <dbReference type="Proteomes" id="UP000692954"/>
    </source>
</evidence>
<dbReference type="Proteomes" id="UP000692954">
    <property type="component" value="Unassembled WGS sequence"/>
</dbReference>
<dbReference type="EMBL" id="CAJJDN010000178">
    <property type="protein sequence ID" value="CAD8127577.1"/>
    <property type="molecule type" value="Genomic_DNA"/>
</dbReference>
<reference evidence="2" key="1">
    <citation type="submission" date="2021-01" db="EMBL/GenBank/DDBJ databases">
        <authorList>
            <consortium name="Genoscope - CEA"/>
            <person name="William W."/>
        </authorList>
    </citation>
    <scope>NUCLEOTIDE SEQUENCE</scope>
</reference>
<accession>A0A8S1RJC8</accession>
<comment type="caution">
    <text evidence="2">The sequence shown here is derived from an EMBL/GenBank/DDBJ whole genome shotgun (WGS) entry which is preliminary data.</text>
</comment>
<protein>
    <recommendedName>
        <fullName evidence="4">Tetratricopeptide repeat protein</fullName>
    </recommendedName>
</protein>
<evidence type="ECO:0008006" key="4">
    <source>
        <dbReference type="Google" id="ProtNLM"/>
    </source>
</evidence>
<evidence type="ECO:0000313" key="2">
    <source>
        <dbReference type="EMBL" id="CAD8127577.1"/>
    </source>
</evidence>
<feature type="coiled-coil region" evidence="1">
    <location>
        <begin position="54"/>
        <end position="88"/>
    </location>
</feature>
<dbReference type="Pfam" id="PF13181">
    <property type="entry name" value="TPR_8"/>
    <property type="match status" value="1"/>
</dbReference>
<proteinExistence type="predicted"/>
<evidence type="ECO:0000256" key="1">
    <source>
        <dbReference type="SAM" id="Coils"/>
    </source>
</evidence>
<dbReference type="AlphaFoldDB" id="A0A8S1RJC8"/>
<dbReference type="SMART" id="SM00028">
    <property type="entry name" value="TPR"/>
    <property type="match status" value="3"/>
</dbReference>
<sequence>MQDIQEELECQQANHDQAKIYFFCLNKECKFSRKGCHYCAEEIHKSHLQDCFMIKFIQQLLDNEKSKLKKFNERVNELYQEINKLGKKIIDQIDQYINLLKENDLSKVEDIINLTLNIYDKSIIENRKSIFKIAVGQCEQQLWIEFDNIYSQDSKQFQIELCKNQSVFLLKHNKYEEAKVKLNEAQKISPNDFAQRSLDLIQNFKEHDWNIVSPVEMLQQMIQSQQHLFNKTRFSWVNEQKSTNFIHRIINIMQHKTVKEINEALKLSIIFYQESSQYDDQDIQINLEFTFLLALYSQQDQGIKFYEKKLQQSSNCHLINLCKTILLVTKNPEQKTAILQSNKESLNQFMISICPKENGYEQHYLQNLIQDFIKILTERIYKLRKNPLVDLYFSIYLKNQFSEVDCYDLKQQINIEQQDFYISYLLCKILIIFIGINLLEQFKFNDLKQQSNIAIKLFPHKTAFYFFQAYCLILEEQYEGVLDVIDLEQQKTKQKDLQFLKGFILYKKKKYEESLKLFEQLQDQYNFEYYQQMQGILSFYLGQREQALEIFKNIYTRNPKNQQALYNQCVTLFHLNELEVAIECLNQVQNNQKSYLLKAYHNILQGNFKEAENQLKNLDMHHQKQGQCLYAISLSESNQFNQADQIINMIIQNNEYDKLFIKHGLNLINNGYLQEAKNFFGKMIENGMEQETSYLFLSYILLDLKQYDELKESLEELFRLNPRQQGGVIELQEYLQQENDDELVRQIQDKIKKELVKISQDCLQDGLISVLNFDDDFGEIMIHLIKFKWIRDLYTMCIQFGMLEEQK</sequence>
<organism evidence="2 3">
    <name type="scientific">Paramecium sonneborni</name>
    <dbReference type="NCBI Taxonomy" id="65129"/>
    <lineage>
        <taxon>Eukaryota</taxon>
        <taxon>Sar</taxon>
        <taxon>Alveolata</taxon>
        <taxon>Ciliophora</taxon>
        <taxon>Intramacronucleata</taxon>
        <taxon>Oligohymenophorea</taxon>
        <taxon>Peniculida</taxon>
        <taxon>Parameciidae</taxon>
        <taxon>Paramecium</taxon>
    </lineage>
</organism>
<dbReference type="InterPro" id="IPR019734">
    <property type="entry name" value="TPR_rpt"/>
</dbReference>